<organism evidence="1 2">
    <name type="scientific">Parnassius apollo</name>
    <name type="common">Apollo butterfly</name>
    <name type="synonym">Papilio apollo</name>
    <dbReference type="NCBI Taxonomy" id="110799"/>
    <lineage>
        <taxon>Eukaryota</taxon>
        <taxon>Metazoa</taxon>
        <taxon>Ecdysozoa</taxon>
        <taxon>Arthropoda</taxon>
        <taxon>Hexapoda</taxon>
        <taxon>Insecta</taxon>
        <taxon>Pterygota</taxon>
        <taxon>Neoptera</taxon>
        <taxon>Endopterygota</taxon>
        <taxon>Lepidoptera</taxon>
        <taxon>Glossata</taxon>
        <taxon>Ditrysia</taxon>
        <taxon>Papilionoidea</taxon>
        <taxon>Papilionidae</taxon>
        <taxon>Parnassiinae</taxon>
        <taxon>Parnassini</taxon>
        <taxon>Parnassius</taxon>
        <taxon>Parnassius</taxon>
    </lineage>
</organism>
<name>A0A8S3WC28_PARAO</name>
<accession>A0A8S3WC28</accession>
<proteinExistence type="predicted"/>
<gene>
    <name evidence="1" type="ORF">PAPOLLO_LOCUS4592</name>
</gene>
<evidence type="ECO:0000313" key="2">
    <source>
        <dbReference type="Proteomes" id="UP000691718"/>
    </source>
</evidence>
<protein>
    <submittedName>
        <fullName evidence="1">(apollo) hypothetical protein</fullName>
    </submittedName>
</protein>
<reference evidence="1" key="1">
    <citation type="submission" date="2021-04" db="EMBL/GenBank/DDBJ databases">
        <authorList>
            <person name="Tunstrom K."/>
        </authorList>
    </citation>
    <scope>NUCLEOTIDE SEQUENCE</scope>
</reference>
<evidence type="ECO:0000313" key="1">
    <source>
        <dbReference type="EMBL" id="CAG4952260.1"/>
    </source>
</evidence>
<dbReference type="AlphaFoldDB" id="A0A8S3WC28"/>
<dbReference type="OrthoDB" id="10072016at2759"/>
<keyword evidence="2" id="KW-1185">Reference proteome</keyword>
<dbReference type="EMBL" id="CAJQZP010000280">
    <property type="protein sequence ID" value="CAG4952260.1"/>
    <property type="molecule type" value="Genomic_DNA"/>
</dbReference>
<sequence length="302" mass="34066">MEVYFDNLKETLNGVPPSNILNYDETNLADNPGTARATCIWPLNPINVTKRILELYDEVKYGIDNALLEYLKETRSPNPMTVKRSKTLKTEPGKSVCLEDISIKANNTKKTNATNKNKKHINTEEDIVIPMLNENTEEKIETDEEIETYILHETGNRIGNSKKESQKITFQDIGSESPDLCIFGENLRSREENVSFIAHDEKDLTVCLQTQNLLSKNSPSGVKLTANSSPKKLVITSDVKVTSTAKITSTRKKEHIKKKILGAETIRDSALHMKLYPKPKKSNAKQNNILKEIEINNVQPKT</sequence>
<dbReference type="Proteomes" id="UP000691718">
    <property type="component" value="Unassembled WGS sequence"/>
</dbReference>
<comment type="caution">
    <text evidence="1">The sequence shown here is derived from an EMBL/GenBank/DDBJ whole genome shotgun (WGS) entry which is preliminary data.</text>
</comment>